<dbReference type="RefSeq" id="WP_072855459.1">
    <property type="nucleotide sequence ID" value="NZ_FQUE01000001.1"/>
</dbReference>
<keyword evidence="1" id="KW-1133">Transmembrane helix</keyword>
<proteinExistence type="predicted"/>
<feature type="transmembrane region" description="Helical" evidence="1">
    <location>
        <begin position="168"/>
        <end position="195"/>
    </location>
</feature>
<keyword evidence="1" id="KW-0472">Membrane</keyword>
<protein>
    <recommendedName>
        <fullName evidence="4">TVP38/TMEM64 family membrane protein</fullName>
    </recommendedName>
</protein>
<name>A0A1M4TDR5_LOKAT</name>
<evidence type="ECO:0000313" key="3">
    <source>
        <dbReference type="Proteomes" id="UP000183987"/>
    </source>
</evidence>
<feature type="transmembrane region" description="Helical" evidence="1">
    <location>
        <begin position="92"/>
        <end position="111"/>
    </location>
</feature>
<evidence type="ECO:0008006" key="4">
    <source>
        <dbReference type="Google" id="ProtNLM"/>
    </source>
</evidence>
<dbReference type="OrthoDB" id="6369004at2"/>
<dbReference type="AlphaFoldDB" id="A0A1M4TDR5"/>
<feature type="transmembrane region" description="Helical" evidence="1">
    <location>
        <begin position="201"/>
        <end position="222"/>
    </location>
</feature>
<feature type="transmembrane region" description="Helical" evidence="1">
    <location>
        <begin position="20"/>
        <end position="40"/>
    </location>
</feature>
<sequence length="228" mass="24881">MKPAPTITPPPLRRSLPRLILRLAVIGLMVWAGLALFDWLQGHIADLEDAARSRMMTTLVIAAIVAYATIIAIPFVPAIEIAIALMVMEGPIMAPFVWIATVLGLLLAYVVGRKVSLDWLHGMFRDLHLLRACEMVYRIKTEPPENRLASLSDRLPRWLAPLATRYRYAMLAVLLNVPGNVALGGGGGILMLAGISRLFAPGWTLLTVCLATAPVPLAVWFMGADVLK</sequence>
<keyword evidence="3" id="KW-1185">Reference proteome</keyword>
<gene>
    <name evidence="2" type="ORF">SAMN05444339_101335</name>
</gene>
<evidence type="ECO:0000256" key="1">
    <source>
        <dbReference type="SAM" id="Phobius"/>
    </source>
</evidence>
<accession>A0A1M4TDR5</accession>
<keyword evidence="1" id="KW-0812">Transmembrane</keyword>
<dbReference type="EMBL" id="FQUE01000001">
    <property type="protein sequence ID" value="SHE42518.1"/>
    <property type="molecule type" value="Genomic_DNA"/>
</dbReference>
<reference evidence="3" key="1">
    <citation type="submission" date="2016-11" db="EMBL/GenBank/DDBJ databases">
        <authorList>
            <person name="Varghese N."/>
            <person name="Submissions S."/>
        </authorList>
    </citation>
    <scope>NUCLEOTIDE SEQUENCE [LARGE SCALE GENOMIC DNA]</scope>
    <source>
        <strain evidence="3">DSM 29326</strain>
    </source>
</reference>
<feature type="transmembrane region" description="Helical" evidence="1">
    <location>
        <begin position="60"/>
        <end position="86"/>
    </location>
</feature>
<dbReference type="Proteomes" id="UP000183987">
    <property type="component" value="Unassembled WGS sequence"/>
</dbReference>
<dbReference type="STRING" id="366533.SAMN05444339_101335"/>
<organism evidence="2 3">
    <name type="scientific">Loktanella atrilutea</name>
    <dbReference type="NCBI Taxonomy" id="366533"/>
    <lineage>
        <taxon>Bacteria</taxon>
        <taxon>Pseudomonadati</taxon>
        <taxon>Pseudomonadota</taxon>
        <taxon>Alphaproteobacteria</taxon>
        <taxon>Rhodobacterales</taxon>
        <taxon>Roseobacteraceae</taxon>
        <taxon>Loktanella</taxon>
    </lineage>
</organism>
<evidence type="ECO:0000313" key="2">
    <source>
        <dbReference type="EMBL" id="SHE42518.1"/>
    </source>
</evidence>